<dbReference type="FunFam" id="3.40.50.2300:FF:000146">
    <property type="entry name" value="Putative two-component response regulator SSK1p"/>
    <property type="match status" value="1"/>
</dbReference>
<dbReference type="InterPro" id="IPR001789">
    <property type="entry name" value="Sig_transdc_resp-reg_receiver"/>
</dbReference>
<feature type="compositionally biased region" description="Basic and acidic residues" evidence="4">
    <location>
        <begin position="802"/>
        <end position="811"/>
    </location>
</feature>
<dbReference type="PANTHER" id="PTHR45339:SF1">
    <property type="entry name" value="HYBRID SIGNAL TRANSDUCTION HISTIDINE KINASE J"/>
    <property type="match status" value="1"/>
</dbReference>
<feature type="region of interest" description="Disordered" evidence="4">
    <location>
        <begin position="1173"/>
        <end position="1294"/>
    </location>
</feature>
<keyword evidence="7" id="KW-1185">Reference proteome</keyword>
<sequence length="1294" mass="138579">MTPGDSSDWARRQSSESDVSEGSRRASNTTSTSGTSGTVGIGEEDQAHGQPDDGVFEDDYGPPVFNRTYSCPLPARVAKQFARPPSRLRQDSTSSFQTPPLTTDGSGVSGMTSDVVTPAYNHVALQTLSSELSDSLQSAIQTLLHLSPPHLLDNAKEQYSGCTVQMPTTSLSALLTAMKGLNYLSANVASLCEDMPAESPRPVSQSAPEDFDIGELLQSTADLLGGQAAQAGVEIVLFHGDVGIKHTSVSGDGEGLGYALSYVIRQILQVCRQGDTLELGLQVTPQSPSLTPRVNMPLSATEVDETKRASQISVTEETGRISPGETLVRSVEGSSGPLLCTIEIVHTFAANQKPSLASTPRADRTLPMDMTDLPDRLEPDFDGLLCRRIVKHVNAVLRQGGPEQEPSYFAPGQSGSTRTYELSVLLARGEPINETTALSAAEQAARQPFPSLKLDREPTLLELSTFASTLRGKKVELHASLMSIFARHLTSYLAAWGMDVSHIPIEDNSRRPSVTAEPGESTREPSLSTTKSSRSSTLSTGSKVDDAGIVSGERFVIIDDDVAILKAQLIKLRSESLAFGGRPRTLKRPSMASRTRSSPHVRTLQAEGMVMPGNTQPTAVIHFTSLAKYNHVRDVVAGILASSWSHPPEIMVIPKPVGPRRFLTALHTAVQRPLVDPFFAPIATSPRSPGGGYFPPFAVKTPSAMPFESPLRNSHGTDYLGQDYTTLSAYRRGGQPSPSYEGIPGRHHDGSVAISTPGGEYVATPAGSYFARPVAHGSASAAQGVFVRNASGMHMGVFFDPSKPESKENRRTPSNNSDGLRRKTSNANRNSSGGNPDGKQSSSVPPSPARRLSGMSSTSSIEDRTSRRGSTLQPVTDEVEPNEDDVITPSARSHVRISSGRRRVSGESIGNTRERSSTLSNQKDRPALRSYPSNASQGEALLVEQVAEMPPPKSGKAAASKAVTVVPPINVLIVEDNPINQNILSMFLRKRRIKHQTANNGQEAVDKWKTGIFHLILMDIQLPVMDGIEATKLIRTFERNSNIGFFPSTPGLDSHKTLSPVADLAPPGTPLRSSVIIVALTASSFHQDRVNALAAGCNDFLTKPVSLKWLESKIIEWGCMQALIDFEGWRRWKSVDARDKGIQEAKKAVQSHSVANAKNVADKLRLPKKISRTALSDEERSAANLSPGPITTPLGPDPEEPVPKAQGSMDSPASSEVQHVMIPAVSVTSPDEKSDSSEALRRPLSVSSPLAEPPTNAPSSPALPSKDQPQSSGSDLGTPSSTKSIEKPLPPLPV</sequence>
<feature type="region of interest" description="Disordered" evidence="4">
    <location>
        <begin position="82"/>
        <end position="108"/>
    </location>
</feature>
<feature type="compositionally biased region" description="Polar residues" evidence="4">
    <location>
        <begin position="825"/>
        <end position="844"/>
    </location>
</feature>
<dbReference type="PANTHER" id="PTHR45339">
    <property type="entry name" value="HYBRID SIGNAL TRANSDUCTION HISTIDINE KINASE J"/>
    <property type="match status" value="1"/>
</dbReference>
<feature type="compositionally biased region" description="Polar residues" evidence="4">
    <location>
        <begin position="91"/>
        <end position="108"/>
    </location>
</feature>
<feature type="compositionally biased region" description="Polar residues" evidence="4">
    <location>
        <begin position="1267"/>
        <end position="1283"/>
    </location>
</feature>
<dbReference type="EMBL" id="JABELV010000193">
    <property type="protein sequence ID" value="KAG7528284.1"/>
    <property type="molecule type" value="Genomic_DNA"/>
</dbReference>
<feature type="compositionally biased region" description="Low complexity" evidence="4">
    <location>
        <begin position="25"/>
        <end position="38"/>
    </location>
</feature>
<feature type="compositionally biased region" description="Acidic residues" evidence="4">
    <location>
        <begin position="877"/>
        <end position="886"/>
    </location>
</feature>
<feature type="compositionally biased region" description="Basic and acidic residues" evidence="4">
    <location>
        <begin position="912"/>
        <end position="927"/>
    </location>
</feature>
<dbReference type="Gene3D" id="3.40.50.2300">
    <property type="match status" value="1"/>
</dbReference>
<feature type="region of interest" description="Disordered" evidence="4">
    <location>
        <begin position="506"/>
        <end position="543"/>
    </location>
</feature>
<feature type="region of interest" description="Disordered" evidence="4">
    <location>
        <begin position="302"/>
        <end position="321"/>
    </location>
</feature>
<evidence type="ECO:0000256" key="4">
    <source>
        <dbReference type="SAM" id="MobiDB-lite"/>
    </source>
</evidence>
<evidence type="ECO:0000256" key="1">
    <source>
        <dbReference type="ARBA" id="ARBA00022553"/>
    </source>
</evidence>
<dbReference type="Pfam" id="PF00072">
    <property type="entry name" value="Response_reg"/>
    <property type="match status" value="1"/>
</dbReference>
<gene>
    <name evidence="6" type="ORF">FFLO_06268</name>
</gene>
<evidence type="ECO:0000256" key="2">
    <source>
        <dbReference type="ARBA" id="ARBA00023012"/>
    </source>
</evidence>
<keyword evidence="2" id="KW-0902">Two-component regulatory system</keyword>
<name>A0A8K0NKQ0_9TREE</name>
<organism evidence="6 7">
    <name type="scientific">Filobasidium floriforme</name>
    <dbReference type="NCBI Taxonomy" id="5210"/>
    <lineage>
        <taxon>Eukaryota</taxon>
        <taxon>Fungi</taxon>
        <taxon>Dikarya</taxon>
        <taxon>Basidiomycota</taxon>
        <taxon>Agaricomycotina</taxon>
        <taxon>Tremellomycetes</taxon>
        <taxon>Filobasidiales</taxon>
        <taxon>Filobasidiaceae</taxon>
        <taxon>Filobasidium</taxon>
    </lineage>
</organism>
<dbReference type="SUPFAM" id="SSF52172">
    <property type="entry name" value="CheY-like"/>
    <property type="match status" value="1"/>
</dbReference>
<feature type="compositionally biased region" description="Basic residues" evidence="4">
    <location>
        <begin position="893"/>
        <end position="903"/>
    </location>
</feature>
<dbReference type="GO" id="GO:0000156">
    <property type="term" value="F:phosphorelay response regulator activity"/>
    <property type="evidence" value="ECO:0007669"/>
    <property type="project" value="UniProtKB-ARBA"/>
</dbReference>
<evidence type="ECO:0000256" key="3">
    <source>
        <dbReference type="PROSITE-ProRule" id="PRU00169"/>
    </source>
</evidence>
<reference evidence="6" key="1">
    <citation type="submission" date="2020-04" db="EMBL/GenBank/DDBJ databases">
        <title>Analysis of mating type loci in Filobasidium floriforme.</title>
        <authorList>
            <person name="Nowrousian M."/>
        </authorList>
    </citation>
    <scope>NUCLEOTIDE SEQUENCE</scope>
    <source>
        <strain evidence="6">CBS 6242</strain>
    </source>
</reference>
<proteinExistence type="predicted"/>
<evidence type="ECO:0000259" key="5">
    <source>
        <dbReference type="PROSITE" id="PS50110"/>
    </source>
</evidence>
<comment type="caution">
    <text evidence="6">The sequence shown here is derived from an EMBL/GenBank/DDBJ whole genome shotgun (WGS) entry which is preliminary data.</text>
</comment>
<evidence type="ECO:0000313" key="7">
    <source>
        <dbReference type="Proteomes" id="UP000812966"/>
    </source>
</evidence>
<feature type="region of interest" description="Disordered" evidence="4">
    <location>
        <begin position="1"/>
        <end position="61"/>
    </location>
</feature>
<protein>
    <recommendedName>
        <fullName evidence="5">Response regulatory domain-containing protein</fullName>
    </recommendedName>
</protein>
<feature type="modified residue" description="4-aspartylphosphate" evidence="3">
    <location>
        <position position="1019"/>
    </location>
</feature>
<dbReference type="InterPro" id="IPR011006">
    <property type="entry name" value="CheY-like_superfamily"/>
</dbReference>
<feature type="region of interest" description="Disordered" evidence="4">
    <location>
        <begin position="798"/>
        <end position="935"/>
    </location>
</feature>
<keyword evidence="1 3" id="KW-0597">Phosphoprotein</keyword>
<feature type="compositionally biased region" description="Polar residues" evidence="4">
    <location>
        <begin position="1208"/>
        <end position="1217"/>
    </location>
</feature>
<evidence type="ECO:0000313" key="6">
    <source>
        <dbReference type="EMBL" id="KAG7528284.1"/>
    </source>
</evidence>
<dbReference type="CDD" id="cd17546">
    <property type="entry name" value="REC_hyHK_CKI1_RcsC-like"/>
    <property type="match status" value="1"/>
</dbReference>
<feature type="compositionally biased region" description="Low complexity" evidence="4">
    <location>
        <begin position="526"/>
        <end position="542"/>
    </location>
</feature>
<dbReference type="PROSITE" id="PS50110">
    <property type="entry name" value="RESPONSE_REGULATORY"/>
    <property type="match status" value="1"/>
</dbReference>
<feature type="domain" description="Response regulatory" evidence="5">
    <location>
        <begin position="970"/>
        <end position="1118"/>
    </location>
</feature>
<feature type="compositionally biased region" description="Basic and acidic residues" evidence="4">
    <location>
        <begin position="1230"/>
        <end position="1241"/>
    </location>
</feature>
<accession>A0A8K0NKQ0</accession>
<dbReference type="Proteomes" id="UP000812966">
    <property type="component" value="Unassembled WGS sequence"/>
</dbReference>
<dbReference type="SMART" id="SM00448">
    <property type="entry name" value="REC"/>
    <property type="match status" value="1"/>
</dbReference>